<evidence type="ECO:0000313" key="1">
    <source>
        <dbReference type="EMBL" id="GAN32501.1"/>
    </source>
</evidence>
<evidence type="ECO:0000313" key="2">
    <source>
        <dbReference type="Proteomes" id="UP000032309"/>
    </source>
</evidence>
<reference evidence="2" key="1">
    <citation type="journal article" date="2015" name="Genome Announc.">
        <title>Draft Genome Sequence of an Anaerobic Ammonium-Oxidizing Bacterium, "Candidatus Brocadia sinica".</title>
        <authorList>
            <person name="Oshiki M."/>
            <person name="Shinyako-Hata K."/>
            <person name="Satoh H."/>
            <person name="Okabe S."/>
        </authorList>
    </citation>
    <scope>NUCLEOTIDE SEQUENCE [LARGE SCALE GENOMIC DNA]</scope>
    <source>
        <strain evidence="2">JPN1</strain>
    </source>
</reference>
<dbReference type="EMBL" id="BAFN01000001">
    <property type="protein sequence ID" value="GAN32501.1"/>
    <property type="molecule type" value="Genomic_DNA"/>
</dbReference>
<comment type="caution">
    <text evidence="1">The sequence shown here is derived from an EMBL/GenBank/DDBJ whole genome shotgun (WGS) entry which is preliminary data.</text>
</comment>
<protein>
    <submittedName>
        <fullName evidence="1">Uncharacterized protein</fullName>
    </submittedName>
</protein>
<organism evidence="1 2">
    <name type="scientific">Candidatus Brocadia sinica JPN1</name>
    <dbReference type="NCBI Taxonomy" id="1197129"/>
    <lineage>
        <taxon>Bacteria</taxon>
        <taxon>Pseudomonadati</taxon>
        <taxon>Planctomycetota</taxon>
        <taxon>Candidatus Brocadiia</taxon>
        <taxon>Candidatus Brocadiales</taxon>
        <taxon>Candidatus Brocadiaceae</taxon>
        <taxon>Candidatus Brocadia</taxon>
    </lineage>
</organism>
<proteinExistence type="predicted"/>
<gene>
    <name evidence="1" type="ORF">BROSI_A1016</name>
</gene>
<keyword evidence="2" id="KW-1185">Reference proteome</keyword>
<sequence length="135" mass="15837">MLNEYQKRGLSITLRIVEETMQDIEHILHNGIYTGILYDMKCSISPEAKEEFFKRASLIKDRIKIISRIFDLQKEHREAIHEIFGKLPHCLEIIEDAKAKKLKRYGDVQNGLDKAHDPQLNIITDLILEIQQLLR</sequence>
<dbReference type="Proteomes" id="UP000032309">
    <property type="component" value="Unassembled WGS sequence"/>
</dbReference>
<name>A0ABQ0JUS2_9BACT</name>
<accession>A0ABQ0JUS2</accession>
<dbReference type="RefSeq" id="WP_052562655.1">
    <property type="nucleotide sequence ID" value="NZ_BAFN01000001.1"/>
</dbReference>